<organism evidence="1">
    <name type="scientific">Anguilla anguilla</name>
    <name type="common">European freshwater eel</name>
    <name type="synonym">Muraena anguilla</name>
    <dbReference type="NCBI Taxonomy" id="7936"/>
    <lineage>
        <taxon>Eukaryota</taxon>
        <taxon>Metazoa</taxon>
        <taxon>Chordata</taxon>
        <taxon>Craniata</taxon>
        <taxon>Vertebrata</taxon>
        <taxon>Euteleostomi</taxon>
        <taxon>Actinopterygii</taxon>
        <taxon>Neopterygii</taxon>
        <taxon>Teleostei</taxon>
        <taxon>Anguilliformes</taxon>
        <taxon>Anguillidae</taxon>
        <taxon>Anguilla</taxon>
    </lineage>
</organism>
<evidence type="ECO:0000313" key="1">
    <source>
        <dbReference type="EMBL" id="JAH04262.1"/>
    </source>
</evidence>
<sequence length="69" mass="7986">MGYWGGASSARVRHLELIYRKDLRCGTHIASSCCCSIYFSNPSLVYIHRSLFMHKSCVFFLFAKYLTKN</sequence>
<dbReference type="AlphaFoldDB" id="A0A0E9PJ19"/>
<reference evidence="1" key="2">
    <citation type="journal article" date="2015" name="Fish Shellfish Immunol.">
        <title>Early steps in the European eel (Anguilla anguilla)-Vibrio vulnificus interaction in the gills: Role of the RtxA13 toxin.</title>
        <authorList>
            <person name="Callol A."/>
            <person name="Pajuelo D."/>
            <person name="Ebbesson L."/>
            <person name="Teles M."/>
            <person name="MacKenzie S."/>
            <person name="Amaro C."/>
        </authorList>
    </citation>
    <scope>NUCLEOTIDE SEQUENCE</scope>
</reference>
<name>A0A0E9PJ19_ANGAN</name>
<accession>A0A0E9PJ19</accession>
<proteinExistence type="predicted"/>
<reference evidence="1" key="1">
    <citation type="submission" date="2014-11" db="EMBL/GenBank/DDBJ databases">
        <authorList>
            <person name="Amaro Gonzalez C."/>
        </authorList>
    </citation>
    <scope>NUCLEOTIDE SEQUENCE</scope>
</reference>
<protein>
    <submittedName>
        <fullName evidence="1">Uncharacterized protein</fullName>
    </submittedName>
</protein>
<dbReference type="EMBL" id="GBXM01104315">
    <property type="protein sequence ID" value="JAH04262.1"/>
    <property type="molecule type" value="Transcribed_RNA"/>
</dbReference>